<dbReference type="RefSeq" id="WP_219044988.1">
    <property type="nucleotide sequence ID" value="NZ_JAHWDQ010000007.1"/>
</dbReference>
<comment type="caution">
    <text evidence="1">The sequence shown here is derived from an EMBL/GenBank/DDBJ whole genome shotgun (WGS) entry which is preliminary data.</text>
</comment>
<evidence type="ECO:0008006" key="3">
    <source>
        <dbReference type="Google" id="ProtNLM"/>
    </source>
</evidence>
<gene>
    <name evidence="1" type="ORF">KXJ70_18230</name>
</gene>
<dbReference type="Proteomes" id="UP001166291">
    <property type="component" value="Unassembled WGS sequence"/>
</dbReference>
<evidence type="ECO:0000313" key="1">
    <source>
        <dbReference type="EMBL" id="MBW2942743.1"/>
    </source>
</evidence>
<reference evidence="1" key="1">
    <citation type="submission" date="2021-07" db="EMBL/GenBank/DDBJ databases">
        <title>Zhongshania sp. CAU 1632 isolated from seawater.</title>
        <authorList>
            <person name="Kim W."/>
        </authorList>
    </citation>
    <scope>NUCLEOTIDE SEQUENCE</scope>
    <source>
        <strain evidence="1">CAU 1632</strain>
    </source>
</reference>
<accession>A0ABS6VXI3</accession>
<sequence length="111" mass="12241">MARYKMLVLSRPTEGCEDEYNDWYQNTHLAQIISLPGFIAAERYELAVNMLGEGAYPYIAIYEIETDDVQSAFAALQDAAGDGSIVMSPAFDTASVYASIYAPLGERISRS</sequence>
<dbReference type="EMBL" id="JAHWDQ010000007">
    <property type="protein sequence ID" value="MBW2942743.1"/>
    <property type="molecule type" value="Genomic_DNA"/>
</dbReference>
<evidence type="ECO:0000313" key="2">
    <source>
        <dbReference type="Proteomes" id="UP001166291"/>
    </source>
</evidence>
<organism evidence="1 2">
    <name type="scientific">Zhongshania aquimaris</name>
    <dbReference type="NCBI Taxonomy" id="2857107"/>
    <lineage>
        <taxon>Bacteria</taxon>
        <taxon>Pseudomonadati</taxon>
        <taxon>Pseudomonadota</taxon>
        <taxon>Gammaproteobacteria</taxon>
        <taxon>Cellvibrionales</taxon>
        <taxon>Spongiibacteraceae</taxon>
        <taxon>Zhongshania</taxon>
    </lineage>
</organism>
<name>A0ABS6VXI3_9GAMM</name>
<proteinExistence type="predicted"/>
<protein>
    <recommendedName>
        <fullName evidence="3">EthD family reductase</fullName>
    </recommendedName>
</protein>
<keyword evidence="2" id="KW-1185">Reference proteome</keyword>